<evidence type="ECO:0000256" key="5">
    <source>
        <dbReference type="SAM" id="Coils"/>
    </source>
</evidence>
<dbReference type="SMART" id="SM00338">
    <property type="entry name" value="BRLZ"/>
    <property type="match status" value="1"/>
</dbReference>
<feature type="domain" description="BZIP" evidence="6">
    <location>
        <begin position="261"/>
        <end position="324"/>
    </location>
</feature>
<dbReference type="EMBL" id="DS469512">
    <property type="protein sequence ID" value="EDO48840.1"/>
    <property type="molecule type" value="Genomic_DNA"/>
</dbReference>
<dbReference type="PhylomeDB" id="A7RIQ6"/>
<dbReference type="Proteomes" id="UP000001593">
    <property type="component" value="Unassembled WGS sequence"/>
</dbReference>
<evidence type="ECO:0000256" key="2">
    <source>
        <dbReference type="ARBA" id="ARBA00023015"/>
    </source>
</evidence>
<dbReference type="PANTHER" id="PTHR11462">
    <property type="entry name" value="JUN TRANSCRIPTION FACTOR-RELATED"/>
    <property type="match status" value="1"/>
</dbReference>
<organism evidence="7 8">
    <name type="scientific">Nematostella vectensis</name>
    <name type="common">Starlet sea anemone</name>
    <dbReference type="NCBI Taxonomy" id="45351"/>
    <lineage>
        <taxon>Eukaryota</taxon>
        <taxon>Metazoa</taxon>
        <taxon>Cnidaria</taxon>
        <taxon>Anthozoa</taxon>
        <taxon>Hexacorallia</taxon>
        <taxon>Actiniaria</taxon>
        <taxon>Edwardsiidae</taxon>
        <taxon>Nematostella</taxon>
    </lineage>
</organism>
<protein>
    <recommendedName>
        <fullName evidence="6">BZIP domain-containing protein</fullName>
    </recommendedName>
</protein>
<evidence type="ECO:0000256" key="1">
    <source>
        <dbReference type="ARBA" id="ARBA00006882"/>
    </source>
</evidence>
<dbReference type="InterPro" id="IPR004827">
    <property type="entry name" value="bZIP"/>
</dbReference>
<comment type="interaction">
    <interactant intactId="EBI-26599004">
        <id>A7RIQ6</id>
    </interactant>
    <interactant intactId="EBI-26598155">
        <id>A7S1A3</id>
        <label>NEMVEDRAFT_v1g34679</label>
    </interactant>
    <organismsDiffer>false</organismsDiffer>
    <experiments>2</experiments>
</comment>
<dbReference type="Pfam" id="PF00170">
    <property type="entry name" value="bZIP_1"/>
    <property type="match status" value="1"/>
</dbReference>
<dbReference type="FunCoup" id="A7RIQ6">
    <property type="interactions" value="429"/>
</dbReference>
<comment type="interaction">
    <interactant intactId="EBI-26599004">
        <id>A7RIQ6</id>
    </interactant>
    <interactant intactId="EBI-26598450">
        <id>A7SNT7</id>
        <label>NEMVEDRAFT_v1g246444</label>
    </interactant>
    <organismsDiffer>false</organismsDiffer>
    <experiments>2</experiments>
</comment>
<dbReference type="GO" id="GO:0045944">
    <property type="term" value="P:positive regulation of transcription by RNA polymerase II"/>
    <property type="evidence" value="ECO:0000318"/>
    <property type="project" value="GO_Central"/>
</dbReference>
<sequence>MDVPFYEDEIMPIDSSSENTMYDKTALKLDFSNSGSNRRQNTLNSFDNSILTSPDLNLLKLASPELEKLIIANCGVLTTPTPQGLKNSNLTVTEQQELYARGFLEALQKLHEQQGSPSSVVSAFPLNQTCATTEIQSTKPMSTQANFVNMSTATRMINPLPAPACTQGITAPTYTTNMLTTISTEALPLDSIANNNVASQIFPEFQTPGIIMSIQQQLNTNVGSYGFSNRGRFGEIKMEEQSQVVPHTPPLPPIDLDLQEAVKNERKKLRNRLAASKCRKRKLEKEAELEDKVKVLKDKNTKLVSEAQELRRLVCELKEQVMNHVSGGCQVYPKGLPSVTASA</sequence>
<comment type="similarity">
    <text evidence="1">Belongs to the bZIP family. Jun subfamily.</text>
</comment>
<evidence type="ECO:0000313" key="8">
    <source>
        <dbReference type="Proteomes" id="UP000001593"/>
    </source>
</evidence>
<dbReference type="GO" id="GO:0000978">
    <property type="term" value="F:RNA polymerase II cis-regulatory region sequence-specific DNA binding"/>
    <property type="evidence" value="ECO:0000318"/>
    <property type="project" value="GO_Central"/>
</dbReference>
<dbReference type="KEGG" id="nve:5521019"/>
<accession>A7RIQ6</accession>
<comment type="interaction">
    <interactant intactId="EBI-26599004">
        <id>A7RIQ6</id>
    </interactant>
    <interactant intactId="EBI-26599314">
        <id>A7SB15</id>
        <label>NEMVEDRAFT_v1g8492</label>
    </interactant>
    <organismsDiffer>false</organismsDiffer>
    <experiments>2</experiments>
</comment>
<feature type="coiled-coil region" evidence="5">
    <location>
        <begin position="259"/>
        <end position="313"/>
    </location>
</feature>
<dbReference type="GO" id="GO:0042127">
    <property type="term" value="P:regulation of cell population proliferation"/>
    <property type="evidence" value="ECO:0000318"/>
    <property type="project" value="GO_Central"/>
</dbReference>
<dbReference type="OMA" id="FVCPKNI"/>
<keyword evidence="5" id="KW-0175">Coiled coil</keyword>
<dbReference type="HOGENOM" id="CLU_057007_0_0_1"/>
<reference evidence="7 8" key="1">
    <citation type="journal article" date="2007" name="Science">
        <title>Sea anemone genome reveals ancestral eumetazoan gene repertoire and genomic organization.</title>
        <authorList>
            <person name="Putnam N.H."/>
            <person name="Srivastava M."/>
            <person name="Hellsten U."/>
            <person name="Dirks B."/>
            <person name="Chapman J."/>
            <person name="Salamov A."/>
            <person name="Terry A."/>
            <person name="Shapiro H."/>
            <person name="Lindquist E."/>
            <person name="Kapitonov V.V."/>
            <person name="Jurka J."/>
            <person name="Genikhovich G."/>
            <person name="Grigoriev I.V."/>
            <person name="Lucas S.M."/>
            <person name="Steele R.E."/>
            <person name="Finnerty J.R."/>
            <person name="Technau U."/>
            <person name="Martindale M.Q."/>
            <person name="Rokhsar D.S."/>
        </authorList>
    </citation>
    <scope>NUCLEOTIDE SEQUENCE [LARGE SCALE GENOMIC DNA]</scope>
    <source>
        <strain evidence="8">CH2 X CH6</strain>
    </source>
</reference>
<name>A7RIQ6_NEMVE</name>
<evidence type="ECO:0000256" key="4">
    <source>
        <dbReference type="ARBA" id="ARBA00023163"/>
    </source>
</evidence>
<evidence type="ECO:0000256" key="3">
    <source>
        <dbReference type="ARBA" id="ARBA00023125"/>
    </source>
</evidence>
<dbReference type="PROSITE" id="PS50217">
    <property type="entry name" value="BZIP"/>
    <property type="match status" value="1"/>
</dbReference>
<dbReference type="InterPro" id="IPR005643">
    <property type="entry name" value="JNK"/>
</dbReference>
<gene>
    <name evidence="7" type="ORF">NEMVEDRAFT_v1g238589</name>
</gene>
<keyword evidence="2" id="KW-0805">Transcription regulation</keyword>
<keyword evidence="4" id="KW-0804">Transcription</keyword>
<comment type="interaction">
    <interactant intactId="EBI-26599004">
        <id>A7RIQ6</id>
    </interactant>
    <interactant intactId="EBI-26598130">
        <id>A7S1X3</id>
        <label>NEMVEDRAFT_v1g242270</label>
    </interactant>
    <organismsDiffer>false</organismsDiffer>
    <experiments>2</experiments>
</comment>
<dbReference type="InParanoid" id="A7RIQ6"/>
<dbReference type="GO" id="GO:0048545">
    <property type="term" value="P:response to steroid hormone"/>
    <property type="evidence" value="ECO:0000318"/>
    <property type="project" value="GO_Central"/>
</dbReference>
<dbReference type="AlphaFoldDB" id="A7RIQ6"/>
<dbReference type="GO" id="GO:0005667">
    <property type="term" value="C:transcription regulator complex"/>
    <property type="evidence" value="ECO:0000318"/>
    <property type="project" value="GO_Central"/>
</dbReference>
<evidence type="ECO:0000259" key="6">
    <source>
        <dbReference type="PROSITE" id="PS50217"/>
    </source>
</evidence>
<dbReference type="Pfam" id="PF03957">
    <property type="entry name" value="Jun"/>
    <property type="match status" value="1"/>
</dbReference>
<proteinExistence type="evidence at protein level"/>
<dbReference type="InterPro" id="IPR050946">
    <property type="entry name" value="AP-1_TF_bZIP"/>
</dbReference>
<keyword evidence="3" id="KW-0238">DNA-binding</keyword>
<comment type="interaction">
    <interactant intactId="EBI-26599004">
        <id>A7RIQ6</id>
    </interactant>
    <interactant intactId="EBI-26599411">
        <id>A7S4U5</id>
        <label>NEMVEDRAFT_v1g232694</label>
    </interactant>
    <organismsDiffer>false</organismsDiffer>
    <experiments>2</experiments>
</comment>
<dbReference type="eggNOG" id="KOG0837">
    <property type="taxonomic scope" value="Eukaryota"/>
</dbReference>
<dbReference type="PANTHER" id="PTHR11462:SF35">
    <property type="entry name" value="TRANSCRIPTION FACTOR JRA"/>
    <property type="match status" value="1"/>
</dbReference>
<dbReference type="Gene3D" id="1.20.5.170">
    <property type="match status" value="1"/>
</dbReference>
<dbReference type="InterPro" id="IPR002112">
    <property type="entry name" value="Leuzip_Jun"/>
</dbReference>
<dbReference type="OrthoDB" id="2187714at2759"/>
<dbReference type="SUPFAM" id="SSF57959">
    <property type="entry name" value="Leucine zipper domain"/>
    <property type="match status" value="1"/>
</dbReference>
<comment type="interaction">
    <interactant intactId="EBI-26599004">
        <id>A7RIQ6</id>
    </interactant>
    <interactant intactId="EBI-26598248">
        <id>A7RXL3</id>
        <label>NEMVEDRAFT_v1g241379</label>
    </interactant>
    <organismsDiffer>false</organismsDiffer>
    <experiments>2</experiments>
</comment>
<dbReference type="InterPro" id="IPR046347">
    <property type="entry name" value="bZIP_sf"/>
</dbReference>
<evidence type="ECO:0000313" key="7">
    <source>
        <dbReference type="EMBL" id="EDO48840.1"/>
    </source>
</evidence>
<dbReference type="GO" id="GO:0000981">
    <property type="term" value="F:DNA-binding transcription factor activity, RNA polymerase II-specific"/>
    <property type="evidence" value="ECO:0000318"/>
    <property type="project" value="GO_Central"/>
</dbReference>
<comment type="interaction">
    <interactant intactId="EBI-26599004">
        <id>A7RIQ6</id>
    </interactant>
    <interactant intactId="EBI-26599164">
        <id>A7SHQ5</id>
        <label>NEMVEDRAFT_v1g233229</label>
    </interactant>
    <organismsDiffer>false</organismsDiffer>
    <experiments>2</experiments>
</comment>
<keyword evidence="8" id="KW-1185">Reference proteome</keyword>
<dbReference type="PROSITE" id="PS00036">
    <property type="entry name" value="BZIP_BASIC"/>
    <property type="match status" value="1"/>
</dbReference>
<dbReference type="STRING" id="45351.A7RIQ6"/>
<dbReference type="PRINTS" id="PR00043">
    <property type="entry name" value="LEUZIPPRJUN"/>
</dbReference>
<dbReference type="CDD" id="cd14696">
    <property type="entry name" value="bZIP_Jun"/>
    <property type="match status" value="1"/>
</dbReference>
<comment type="interaction">
    <interactant intactId="EBI-26599004">
        <id>A7RIQ6</id>
    </interactant>
    <interactant intactId="EBI-26599286">
        <id>A7SDT1</id>
        <label>NEMVEDRAFT_v1g244559</label>
    </interactant>
    <organismsDiffer>false</organismsDiffer>
    <experiments>2</experiments>
</comment>
<dbReference type="GO" id="GO:0051726">
    <property type="term" value="P:regulation of cell cycle"/>
    <property type="evidence" value="ECO:0000318"/>
    <property type="project" value="GO_Central"/>
</dbReference>
<dbReference type="IntAct" id="A7RIQ6">
    <property type="interactions" value="9"/>
</dbReference>